<dbReference type="InterPro" id="IPR036013">
    <property type="entry name" value="Band_7/SPFH_dom_sf"/>
</dbReference>
<dbReference type="SUPFAM" id="SSF117892">
    <property type="entry name" value="Band 7/SPFH domain"/>
    <property type="match status" value="1"/>
</dbReference>
<dbReference type="Pfam" id="PF01145">
    <property type="entry name" value="Band_7"/>
    <property type="match status" value="1"/>
</dbReference>
<dbReference type="AlphaFoldDB" id="A0A9W7EJG9"/>
<dbReference type="Proteomes" id="UP001162640">
    <property type="component" value="Unassembled WGS sequence"/>
</dbReference>
<feature type="domain" description="Band 7" evidence="3">
    <location>
        <begin position="33"/>
        <end position="218"/>
    </location>
</feature>
<evidence type="ECO:0000256" key="2">
    <source>
        <dbReference type="SAM" id="Phobius"/>
    </source>
</evidence>
<keyword evidence="2" id="KW-0472">Membrane</keyword>
<name>A0A9W7EJG9_9STRA</name>
<feature type="coiled-coil region" evidence="1">
    <location>
        <begin position="236"/>
        <end position="267"/>
    </location>
</feature>
<protein>
    <recommendedName>
        <fullName evidence="3">Band 7 domain-containing protein</fullName>
    </recommendedName>
</protein>
<proteinExistence type="predicted"/>
<keyword evidence="2" id="KW-1133">Transmembrane helix</keyword>
<comment type="caution">
    <text evidence="4">The sequence shown here is derived from an EMBL/GenBank/DDBJ whole genome shotgun (WGS) entry which is preliminary data.</text>
</comment>
<keyword evidence="1" id="KW-0175">Coiled coil</keyword>
<organism evidence="4 5">
    <name type="scientific">Triparma laevis f. inornata</name>
    <dbReference type="NCBI Taxonomy" id="1714386"/>
    <lineage>
        <taxon>Eukaryota</taxon>
        <taxon>Sar</taxon>
        <taxon>Stramenopiles</taxon>
        <taxon>Ochrophyta</taxon>
        <taxon>Bolidophyceae</taxon>
        <taxon>Parmales</taxon>
        <taxon>Triparmaceae</taxon>
        <taxon>Triparma</taxon>
    </lineage>
</organism>
<dbReference type="PANTHER" id="PTHR42911">
    <property type="entry name" value="MODULATOR OF FTSH PROTEASE HFLC"/>
    <property type="match status" value="1"/>
</dbReference>
<sequence length="311" mass="34908">MPDADHGRTICKVIIFCCLLVAGCTILGVSFSVITPTEVGLYYNPNTKKLNRNIVRTSGRHLVCPGCDFKRYPANYIPFMYSHEEGTVMQCWTSDKQELSIELFVQVKILSEKIPEIYDKYQFNYYATWSQKIQMALKQTTKDYNTESMFEERGVVTAAIKAEIENYLEDEGCKVASVHVGQITIPYQFEDAITTKVVTQQNAATVLMQRNVTVIEAETTIIDSQADSDAAVIVGRANAEASVVREKANAEALRKTQQAEAEGLNEIKTELSLSVDQILEFKFNREISTLGSSTQIEVGYDDQFLSVKDRA</sequence>
<feature type="transmembrane region" description="Helical" evidence="2">
    <location>
        <begin position="12"/>
        <end position="34"/>
    </location>
</feature>
<gene>
    <name evidence="4" type="ORF">TL16_g08433</name>
</gene>
<reference evidence="5" key="1">
    <citation type="journal article" date="2023" name="Commun. Biol.">
        <title>Genome analysis of Parmales, the sister group of diatoms, reveals the evolutionary specialization of diatoms from phago-mixotrophs to photoautotrophs.</title>
        <authorList>
            <person name="Ban H."/>
            <person name="Sato S."/>
            <person name="Yoshikawa S."/>
            <person name="Yamada K."/>
            <person name="Nakamura Y."/>
            <person name="Ichinomiya M."/>
            <person name="Sato N."/>
            <person name="Blanc-Mathieu R."/>
            <person name="Endo H."/>
            <person name="Kuwata A."/>
            <person name="Ogata H."/>
        </authorList>
    </citation>
    <scope>NUCLEOTIDE SEQUENCE [LARGE SCALE GENOMIC DNA]</scope>
</reference>
<evidence type="ECO:0000259" key="3">
    <source>
        <dbReference type="Pfam" id="PF01145"/>
    </source>
</evidence>
<dbReference type="PANTHER" id="PTHR42911:SF2">
    <property type="entry name" value="PROHIBITIN FAMILY PROTEIN"/>
    <property type="match status" value="1"/>
</dbReference>
<accession>A0A9W7EJG9</accession>
<dbReference type="EMBL" id="BLQM01000278">
    <property type="protein sequence ID" value="GMH80180.1"/>
    <property type="molecule type" value="Genomic_DNA"/>
</dbReference>
<dbReference type="Gene3D" id="3.30.479.30">
    <property type="entry name" value="Band 7 domain"/>
    <property type="match status" value="1"/>
</dbReference>
<keyword evidence="2" id="KW-0812">Transmembrane</keyword>
<evidence type="ECO:0000256" key="1">
    <source>
        <dbReference type="SAM" id="Coils"/>
    </source>
</evidence>
<evidence type="ECO:0000313" key="5">
    <source>
        <dbReference type="Proteomes" id="UP001162640"/>
    </source>
</evidence>
<dbReference type="InterPro" id="IPR001107">
    <property type="entry name" value="Band_7"/>
</dbReference>
<evidence type="ECO:0000313" key="4">
    <source>
        <dbReference type="EMBL" id="GMH80180.1"/>
    </source>
</evidence>